<dbReference type="PANTHER" id="PTHR31336:SF3">
    <property type="entry name" value="PROTEIN LIN-37 HOMOLOG"/>
    <property type="match status" value="1"/>
</dbReference>
<dbReference type="OrthoDB" id="9993532at2759"/>
<reference evidence="1 2" key="2">
    <citation type="submission" date="2018-11" db="EMBL/GenBank/DDBJ databases">
        <authorList>
            <consortium name="Pathogen Informatics"/>
        </authorList>
    </citation>
    <scope>NUCLEOTIDE SEQUENCE [LARGE SCALE GENOMIC DNA]</scope>
</reference>
<evidence type="ECO:0000313" key="3">
    <source>
        <dbReference type="WBParaSite" id="SBAD_0000210501-mRNA-1"/>
    </source>
</evidence>
<dbReference type="Pfam" id="PF15306">
    <property type="entry name" value="LIN37"/>
    <property type="match status" value="1"/>
</dbReference>
<dbReference type="EMBL" id="UZAM01007042">
    <property type="protein sequence ID" value="VDO96189.1"/>
    <property type="molecule type" value="Genomic_DNA"/>
</dbReference>
<evidence type="ECO:0000313" key="2">
    <source>
        <dbReference type="Proteomes" id="UP000270296"/>
    </source>
</evidence>
<dbReference type="Gene3D" id="1.20.1270.60">
    <property type="entry name" value="Arfaptin homology (AH) domain/BAR domain"/>
    <property type="match status" value="1"/>
</dbReference>
<dbReference type="GO" id="GO:0031523">
    <property type="term" value="C:Myb complex"/>
    <property type="evidence" value="ECO:0007669"/>
    <property type="project" value="TreeGrafter"/>
</dbReference>
<dbReference type="InterPro" id="IPR028226">
    <property type="entry name" value="LIN37"/>
</dbReference>
<dbReference type="InterPro" id="IPR027267">
    <property type="entry name" value="AH/BAR_dom_sf"/>
</dbReference>
<organism evidence="3">
    <name type="scientific">Soboliphyme baturini</name>
    <dbReference type="NCBI Taxonomy" id="241478"/>
    <lineage>
        <taxon>Eukaryota</taxon>
        <taxon>Metazoa</taxon>
        <taxon>Ecdysozoa</taxon>
        <taxon>Nematoda</taxon>
        <taxon>Enoplea</taxon>
        <taxon>Dorylaimia</taxon>
        <taxon>Dioctophymatida</taxon>
        <taxon>Dioctophymatoidea</taxon>
        <taxon>Soboliphymatidae</taxon>
        <taxon>Soboliphyme</taxon>
    </lineage>
</organism>
<dbReference type="GO" id="GO:0000122">
    <property type="term" value="P:negative regulation of transcription by RNA polymerase II"/>
    <property type="evidence" value="ECO:0007669"/>
    <property type="project" value="TreeGrafter"/>
</dbReference>
<accession>A0A183IEG1</accession>
<dbReference type="WBParaSite" id="SBAD_0000210501-mRNA-1">
    <property type="protein sequence ID" value="SBAD_0000210501-mRNA-1"/>
    <property type="gene ID" value="SBAD_0000210501"/>
</dbReference>
<protein>
    <submittedName>
        <fullName evidence="3">MYND-type domain-containing protein</fullName>
    </submittedName>
</protein>
<gene>
    <name evidence="1" type="ORF">SBAD_LOCUS2005</name>
</gene>
<keyword evidence="2" id="KW-1185">Reference proteome</keyword>
<dbReference type="Proteomes" id="UP000270296">
    <property type="component" value="Unassembled WGS sequence"/>
</dbReference>
<sequence length="513" mass="59259">MNREAPFLKQMINPCDINLARSRLSAALQLVRVDHANASAATSDTKDAYEGTDDTNKDAKFPRCVSSLSRMCKKRGRTTHKKVIFELRQKSFEIQNVYEQLTLYSLCRTWLLGKSETSFKQDKCIQTVIKSEFDGTTEPAAQIETVATSQNVYHMPAASDQNDEVCEEAPRIQSDALSPPTAQSILLEYLPHWRNVRKYWQNKCRMRSKRYEKSLSLLRTMFAFEWKTVSFRKLLYDQYVEKEAKRVIAYVRYLLVCCAKNTPQPGNQGGQRHKKFLKLLSLTGLEEVAIVISLLHLHAPHTSETRFTWCVADISLRSSLSLLPSLISVFLIVVAFFTAVADSSSVEYCPRSDAEENRAAAAADDDMADTFSKNLRKKTFRAKEKLLESFGKADRTIDETFEENAQNFYKQQAILGQRYRPRMPDCLDCLIVVPMSQLCKMCSCVSRLEERIFAINPFLFCLMTKLGRYRTKKRITNKQHVWFVFEWLQEFFCASRDERVLKCFSRYLPESEE</sequence>
<evidence type="ECO:0000313" key="1">
    <source>
        <dbReference type="EMBL" id="VDO96189.1"/>
    </source>
</evidence>
<reference evidence="3" key="1">
    <citation type="submission" date="2016-06" db="UniProtKB">
        <authorList>
            <consortium name="WormBaseParasite"/>
        </authorList>
    </citation>
    <scope>IDENTIFICATION</scope>
</reference>
<proteinExistence type="predicted"/>
<dbReference type="AlphaFoldDB" id="A0A183IEG1"/>
<dbReference type="GO" id="GO:0017053">
    <property type="term" value="C:transcription repressor complex"/>
    <property type="evidence" value="ECO:0007669"/>
    <property type="project" value="InterPro"/>
</dbReference>
<dbReference type="PANTHER" id="PTHR31336">
    <property type="entry name" value="LIN37 HOMOLOG"/>
    <property type="match status" value="1"/>
</dbReference>
<name>A0A183IEG1_9BILA</name>